<proteinExistence type="predicted"/>
<evidence type="ECO:0008006" key="4">
    <source>
        <dbReference type="Google" id="ProtNLM"/>
    </source>
</evidence>
<organism evidence="2 3">
    <name type="scientific">Candidatus Nitrospira nitrificans</name>
    <dbReference type="NCBI Taxonomy" id="1742973"/>
    <lineage>
        <taxon>Bacteria</taxon>
        <taxon>Pseudomonadati</taxon>
        <taxon>Nitrospirota</taxon>
        <taxon>Nitrospiria</taxon>
        <taxon>Nitrospirales</taxon>
        <taxon>Nitrospiraceae</taxon>
        <taxon>Nitrospira</taxon>
    </lineage>
</organism>
<keyword evidence="3" id="KW-1185">Reference proteome</keyword>
<feature type="region of interest" description="Disordered" evidence="1">
    <location>
        <begin position="108"/>
        <end position="133"/>
    </location>
</feature>
<protein>
    <recommendedName>
        <fullName evidence="4">DUF5666 domain-containing protein</fullName>
    </recommendedName>
</protein>
<name>A0A0S4LX20_9BACT</name>
<feature type="compositionally biased region" description="Basic and acidic residues" evidence="1">
    <location>
        <begin position="121"/>
        <end position="133"/>
    </location>
</feature>
<gene>
    <name evidence="2" type="ORF">COMA2_80059</name>
</gene>
<reference evidence="3" key="1">
    <citation type="submission" date="2015-10" db="EMBL/GenBank/DDBJ databases">
        <authorList>
            <person name="Luecker S."/>
            <person name="Luecker S."/>
        </authorList>
    </citation>
    <scope>NUCLEOTIDE SEQUENCE [LARGE SCALE GENOMIC DNA]</scope>
</reference>
<feature type="compositionally biased region" description="Basic and acidic residues" evidence="1">
    <location>
        <begin position="45"/>
        <end position="56"/>
    </location>
</feature>
<evidence type="ECO:0000256" key="1">
    <source>
        <dbReference type="SAM" id="MobiDB-lite"/>
    </source>
</evidence>
<evidence type="ECO:0000313" key="3">
    <source>
        <dbReference type="Proteomes" id="UP000198736"/>
    </source>
</evidence>
<sequence length="133" mass="14542">MLCKVHGKYVVMIMLLFFLTSIMTLPALAEDRKGSGPKGAPPGTEHMKGSMKDSKEGKLVLGELSRIEGEYYFVKKSDGKEVKLHVAQSTQQPGPIKPGDQIEAKVDDKNHVLSIHGQGSTDRRDLKDPEAAP</sequence>
<dbReference type="EMBL" id="CZPZ01000035">
    <property type="protein sequence ID" value="CUS39570.1"/>
    <property type="molecule type" value="Genomic_DNA"/>
</dbReference>
<evidence type="ECO:0000313" key="2">
    <source>
        <dbReference type="EMBL" id="CUS39570.1"/>
    </source>
</evidence>
<feature type="region of interest" description="Disordered" evidence="1">
    <location>
        <begin position="30"/>
        <end position="56"/>
    </location>
</feature>
<dbReference type="Proteomes" id="UP000198736">
    <property type="component" value="Unassembled WGS sequence"/>
</dbReference>
<dbReference type="AlphaFoldDB" id="A0A0S4LX20"/>
<accession>A0A0S4LX20</accession>